<proteinExistence type="predicted"/>
<name>A0AC35TTI0_9BILA</name>
<organism evidence="1 2">
    <name type="scientific">Rhabditophanes sp. KR3021</name>
    <dbReference type="NCBI Taxonomy" id="114890"/>
    <lineage>
        <taxon>Eukaryota</taxon>
        <taxon>Metazoa</taxon>
        <taxon>Ecdysozoa</taxon>
        <taxon>Nematoda</taxon>
        <taxon>Chromadorea</taxon>
        <taxon>Rhabditida</taxon>
        <taxon>Tylenchina</taxon>
        <taxon>Panagrolaimomorpha</taxon>
        <taxon>Strongyloidoidea</taxon>
        <taxon>Alloionematidae</taxon>
        <taxon>Rhabditophanes</taxon>
    </lineage>
</organism>
<reference evidence="2" key="1">
    <citation type="submission" date="2016-11" db="UniProtKB">
        <authorList>
            <consortium name="WormBaseParasite"/>
        </authorList>
    </citation>
    <scope>IDENTIFICATION</scope>
    <source>
        <strain evidence="2">KR3021</strain>
    </source>
</reference>
<dbReference type="Proteomes" id="UP000095286">
    <property type="component" value="Unplaced"/>
</dbReference>
<dbReference type="WBParaSite" id="RSKR_0000401750.1">
    <property type="protein sequence ID" value="RSKR_0000401750.1"/>
    <property type="gene ID" value="RSKR_0000401750"/>
</dbReference>
<protein>
    <submittedName>
        <fullName evidence="2">Na_H_Exchanger domain-containing protein</fullName>
    </submittedName>
</protein>
<evidence type="ECO:0000313" key="2">
    <source>
        <dbReference type="WBParaSite" id="RSKR_0000401750.1"/>
    </source>
</evidence>
<evidence type="ECO:0000313" key="1">
    <source>
        <dbReference type="Proteomes" id="UP000095286"/>
    </source>
</evidence>
<accession>A0AC35TTI0</accession>
<sequence length="143" mass="15658">MGEKIFLSISFLSKATVQAALIPGFALMLINTSSNTNSLIAAKFVNMCILLILISAPVGSMLMEILGKRLLTKDPPENEYIMSGGISKRDSINELNITINTNISLSNNKSQQHKVDQSSINEESNIPFIDERNGMKRTILSSV</sequence>